<organism evidence="1 2">
    <name type="scientific">Punica granatum</name>
    <name type="common">Pomegranate</name>
    <dbReference type="NCBI Taxonomy" id="22663"/>
    <lineage>
        <taxon>Eukaryota</taxon>
        <taxon>Viridiplantae</taxon>
        <taxon>Streptophyta</taxon>
        <taxon>Embryophyta</taxon>
        <taxon>Tracheophyta</taxon>
        <taxon>Spermatophyta</taxon>
        <taxon>Magnoliopsida</taxon>
        <taxon>eudicotyledons</taxon>
        <taxon>Gunneridae</taxon>
        <taxon>Pentapetalae</taxon>
        <taxon>rosids</taxon>
        <taxon>malvids</taxon>
        <taxon>Myrtales</taxon>
        <taxon>Lythraceae</taxon>
        <taxon>Punica</taxon>
    </lineage>
</organism>
<dbReference type="AlphaFoldDB" id="A0A2I0KEX2"/>
<evidence type="ECO:0000313" key="2">
    <source>
        <dbReference type="Proteomes" id="UP000233551"/>
    </source>
</evidence>
<proteinExistence type="predicted"/>
<protein>
    <submittedName>
        <fullName evidence="1">Uncharacterized protein</fullName>
    </submittedName>
</protein>
<evidence type="ECO:0000313" key="1">
    <source>
        <dbReference type="EMBL" id="PKI66820.1"/>
    </source>
</evidence>
<name>A0A2I0KEX2_PUNGR</name>
<gene>
    <name evidence="1" type="ORF">CRG98_012826</name>
</gene>
<sequence>MNSPLFSLVTSLDITMLPSPIGQHSNSNNHLSPLLSMVSLDNHQLRFIIPMVEIKARVVVVGAKEKMAKGNSGVKKTRLATSTNWVSSTTRDRFPTNPIIM</sequence>
<accession>A0A2I0KEX2</accession>
<keyword evidence="2" id="KW-1185">Reference proteome</keyword>
<reference evidence="1 2" key="1">
    <citation type="submission" date="2017-11" db="EMBL/GenBank/DDBJ databases">
        <title>De-novo sequencing of pomegranate (Punica granatum L.) genome.</title>
        <authorList>
            <person name="Akparov Z."/>
            <person name="Amiraslanov A."/>
            <person name="Hajiyeva S."/>
            <person name="Abbasov M."/>
            <person name="Kaur K."/>
            <person name="Hamwieh A."/>
            <person name="Solovyev V."/>
            <person name="Salamov A."/>
            <person name="Braich B."/>
            <person name="Kosarev P."/>
            <person name="Mahmoud A."/>
            <person name="Hajiyev E."/>
            <person name="Babayeva S."/>
            <person name="Izzatullayeva V."/>
            <person name="Mammadov A."/>
            <person name="Mammadov A."/>
            <person name="Sharifova S."/>
            <person name="Ojaghi J."/>
            <person name="Eynullazada K."/>
            <person name="Bayramov B."/>
            <person name="Abdulazimova A."/>
            <person name="Shahmuradov I."/>
        </authorList>
    </citation>
    <scope>NUCLEOTIDE SEQUENCE [LARGE SCALE GENOMIC DNA]</scope>
    <source>
        <strain evidence="2">cv. AG2017</strain>
        <tissue evidence="1">Leaf</tissue>
    </source>
</reference>
<dbReference type="EMBL" id="PGOL01000657">
    <property type="protein sequence ID" value="PKI66820.1"/>
    <property type="molecule type" value="Genomic_DNA"/>
</dbReference>
<comment type="caution">
    <text evidence="1">The sequence shown here is derived from an EMBL/GenBank/DDBJ whole genome shotgun (WGS) entry which is preliminary data.</text>
</comment>
<dbReference type="Proteomes" id="UP000233551">
    <property type="component" value="Unassembled WGS sequence"/>
</dbReference>